<dbReference type="Proteomes" id="UP000729733">
    <property type="component" value="Unassembled WGS sequence"/>
</dbReference>
<dbReference type="InterPro" id="IPR010865">
    <property type="entry name" value="DUF1499"/>
</dbReference>
<evidence type="ECO:0000313" key="1">
    <source>
        <dbReference type="EMBL" id="MCC0179167.1"/>
    </source>
</evidence>
<dbReference type="PIRSF" id="PIRSF026426">
    <property type="entry name" value="DUF1499"/>
    <property type="match status" value="1"/>
</dbReference>
<proteinExistence type="predicted"/>
<organism evidence="1 2">
    <name type="scientific">Waterburya agarophytonicola KI4</name>
    <dbReference type="NCBI Taxonomy" id="2874699"/>
    <lineage>
        <taxon>Bacteria</taxon>
        <taxon>Bacillati</taxon>
        <taxon>Cyanobacteriota</taxon>
        <taxon>Cyanophyceae</taxon>
        <taxon>Pleurocapsales</taxon>
        <taxon>Hyellaceae</taxon>
        <taxon>Waterburya</taxon>
        <taxon>Waterburya agarophytonicola</taxon>
    </lineage>
</organism>
<dbReference type="PANTHER" id="PTHR34801:SF6">
    <property type="entry name" value="SLL1620 PROTEIN"/>
    <property type="match status" value="1"/>
</dbReference>
<name>A0A964BV15_9CYAN</name>
<keyword evidence="2" id="KW-1185">Reference proteome</keyword>
<sequence>MAAIGLNNGQLSSCPQSPNCVVSQNGDEEHTIAAIPYQGDRATAKKTLLKVLSVVPRTEIVEETDNYIHAESTSRIFKFVDDAEFYFPEDKNLIQVRSASRVGESDLGVNRRRIEQIRLAMEDLGA</sequence>
<dbReference type="EMBL" id="JADWDC010000070">
    <property type="protein sequence ID" value="MCC0179167.1"/>
    <property type="molecule type" value="Genomic_DNA"/>
</dbReference>
<dbReference type="AlphaFoldDB" id="A0A964BV15"/>
<accession>A0A964BV15</accession>
<dbReference type="PANTHER" id="PTHR34801">
    <property type="entry name" value="EXPRESSED PROTEIN"/>
    <property type="match status" value="1"/>
</dbReference>
<protein>
    <submittedName>
        <fullName evidence="1">DUF1499 domain-containing protein</fullName>
    </submittedName>
</protein>
<evidence type="ECO:0000313" key="2">
    <source>
        <dbReference type="Proteomes" id="UP000729733"/>
    </source>
</evidence>
<comment type="caution">
    <text evidence="1">The sequence shown here is derived from an EMBL/GenBank/DDBJ whole genome shotgun (WGS) entry which is preliminary data.</text>
</comment>
<reference evidence="1" key="1">
    <citation type="journal article" date="2021" name="Antonie Van Leeuwenhoek">
        <title>Draft genome and description of Waterburya agarophytonicola gen. nov. sp. nov. (Pleurocapsales, Cyanobacteria): a seaweed symbiont.</title>
        <authorList>
            <person name="Bonthond G."/>
            <person name="Shalygin S."/>
            <person name="Bayer T."/>
            <person name="Weinberger F."/>
        </authorList>
    </citation>
    <scope>NUCLEOTIDE SEQUENCE</scope>
    <source>
        <strain evidence="1">KI4</strain>
    </source>
</reference>
<dbReference type="Pfam" id="PF07386">
    <property type="entry name" value="DUF1499"/>
    <property type="match status" value="1"/>
</dbReference>
<gene>
    <name evidence="1" type="ORF">I4641_19565</name>
</gene>